<reference evidence="4" key="1">
    <citation type="submission" date="2017-02" db="UniProtKB">
        <authorList>
            <consortium name="WormBaseParasite"/>
        </authorList>
    </citation>
    <scope>IDENTIFICATION</scope>
</reference>
<feature type="compositionally biased region" description="Polar residues" evidence="1">
    <location>
        <begin position="1"/>
        <end position="10"/>
    </location>
</feature>
<gene>
    <name evidence="2" type="ORF">EVEC_LOCUS10231</name>
</gene>
<keyword evidence="3" id="KW-1185">Reference proteome</keyword>
<evidence type="ECO:0000313" key="3">
    <source>
        <dbReference type="Proteomes" id="UP000274131"/>
    </source>
</evidence>
<dbReference type="Proteomes" id="UP000274131">
    <property type="component" value="Unassembled WGS sequence"/>
</dbReference>
<proteinExistence type="predicted"/>
<feature type="region of interest" description="Disordered" evidence="1">
    <location>
        <begin position="1"/>
        <end position="79"/>
    </location>
</feature>
<dbReference type="AlphaFoldDB" id="A0A0N4VJ85"/>
<dbReference type="EMBL" id="UXUI01010654">
    <property type="protein sequence ID" value="VDD95480.1"/>
    <property type="molecule type" value="Genomic_DNA"/>
</dbReference>
<sequence length="346" mass="38630">MSGATMSASSPAPPLSEISSDSDLQYPVAFKRKKTAAESPLIPNDQNITSEEKERREKRRQHNSQAAARYRQRRDDTIKRQQRDLDNIKASLSALQQLHRDLKNDREKCERELQLAREKIAEKDDKITELIARLSSVESCDDPLKLESVCSTKTIQTQTELTFISMKPTDQCIPISAIPVADQSDLAKEMSVIKAETRPPFGAKIFENPNGVPLTRTEDVARNAERITSLLTAPTAPHGPPIHHPLIGPPISVPNSFMNYTYRPQQMTAPDPGAPATYQNPAFNHLVITEPQPQQLKLPIASDVSREDPLAFLRASRPRPGIPRAALILPKGRLLNRKGRPRLDEV</sequence>
<organism evidence="4">
    <name type="scientific">Enterobius vermicularis</name>
    <name type="common">Human pinworm</name>
    <dbReference type="NCBI Taxonomy" id="51028"/>
    <lineage>
        <taxon>Eukaryota</taxon>
        <taxon>Metazoa</taxon>
        <taxon>Ecdysozoa</taxon>
        <taxon>Nematoda</taxon>
        <taxon>Chromadorea</taxon>
        <taxon>Rhabditida</taxon>
        <taxon>Spirurina</taxon>
        <taxon>Oxyuridomorpha</taxon>
        <taxon>Oxyuroidea</taxon>
        <taxon>Oxyuridae</taxon>
        <taxon>Enterobius</taxon>
    </lineage>
</organism>
<evidence type="ECO:0000256" key="1">
    <source>
        <dbReference type="SAM" id="MobiDB-lite"/>
    </source>
</evidence>
<dbReference type="WBParaSite" id="EVEC_0001090601-mRNA-1">
    <property type="protein sequence ID" value="EVEC_0001090601-mRNA-1"/>
    <property type="gene ID" value="EVEC_0001090601"/>
</dbReference>
<reference evidence="2 3" key="2">
    <citation type="submission" date="2018-10" db="EMBL/GenBank/DDBJ databases">
        <authorList>
            <consortium name="Pathogen Informatics"/>
        </authorList>
    </citation>
    <scope>NUCLEOTIDE SEQUENCE [LARGE SCALE GENOMIC DNA]</scope>
</reference>
<evidence type="ECO:0000313" key="2">
    <source>
        <dbReference type="EMBL" id="VDD95480.1"/>
    </source>
</evidence>
<protein>
    <submittedName>
        <fullName evidence="4">BZIP domain-containing protein</fullName>
    </submittedName>
</protein>
<name>A0A0N4VJ85_ENTVE</name>
<evidence type="ECO:0000313" key="4">
    <source>
        <dbReference type="WBParaSite" id="EVEC_0001090601-mRNA-1"/>
    </source>
</evidence>
<accession>A0A0N4VJ85</accession>